<dbReference type="NCBIfam" id="NF003793">
    <property type="entry name" value="PRK05382.1"/>
    <property type="match status" value="1"/>
</dbReference>
<evidence type="ECO:0000256" key="4">
    <source>
        <dbReference type="ARBA" id="ARBA00013036"/>
    </source>
</evidence>
<dbReference type="InterPro" id="IPR020541">
    <property type="entry name" value="Chorismate_synthase_CS"/>
</dbReference>
<accession>A0AAV9G927</accession>
<dbReference type="HAMAP" id="MF_00300">
    <property type="entry name" value="Chorismate_synth"/>
    <property type="match status" value="1"/>
</dbReference>
<dbReference type="EMBL" id="MU865983">
    <property type="protein sequence ID" value="KAK4444046.1"/>
    <property type="molecule type" value="Genomic_DNA"/>
</dbReference>
<dbReference type="PANTHER" id="PTHR21085">
    <property type="entry name" value="CHORISMATE SYNTHASE"/>
    <property type="match status" value="1"/>
</dbReference>
<protein>
    <recommendedName>
        <fullName evidence="4">chorismate synthase</fullName>
        <ecNumber evidence="4">4.2.3.5</ecNumber>
    </recommendedName>
    <alternativeName>
        <fullName evidence="8">5-enolpyruvylshikimate-3-phosphate phospholyase</fullName>
    </alternativeName>
</protein>
<comment type="pathway">
    <text evidence="1">Metabolic intermediate biosynthesis; chorismate biosynthesis; chorismate from D-erythrose 4-phosphate and phosphoenolpyruvate: step 7/7.</text>
</comment>
<evidence type="ECO:0000313" key="9">
    <source>
        <dbReference type="EMBL" id="KAK4444046.1"/>
    </source>
</evidence>
<reference evidence="9" key="2">
    <citation type="submission" date="2023-05" db="EMBL/GenBank/DDBJ databases">
        <authorList>
            <consortium name="Lawrence Berkeley National Laboratory"/>
            <person name="Steindorff A."/>
            <person name="Hensen N."/>
            <person name="Bonometti L."/>
            <person name="Westerberg I."/>
            <person name="Brannstrom I.O."/>
            <person name="Guillou S."/>
            <person name="Cros-Aarteil S."/>
            <person name="Calhoun S."/>
            <person name="Haridas S."/>
            <person name="Kuo A."/>
            <person name="Mondo S."/>
            <person name="Pangilinan J."/>
            <person name="Riley R."/>
            <person name="Labutti K."/>
            <person name="Andreopoulos B."/>
            <person name="Lipzen A."/>
            <person name="Chen C."/>
            <person name="Yanf M."/>
            <person name="Daum C."/>
            <person name="Ng V."/>
            <person name="Clum A."/>
            <person name="Ohm R."/>
            <person name="Martin F."/>
            <person name="Silar P."/>
            <person name="Natvig D."/>
            <person name="Lalanne C."/>
            <person name="Gautier V."/>
            <person name="Ament-Velasquez S.L."/>
            <person name="Kruys A."/>
            <person name="Hutchinson M.I."/>
            <person name="Powell A.J."/>
            <person name="Barry K."/>
            <person name="Miller A.N."/>
            <person name="Grigoriev I.V."/>
            <person name="Debuchy R."/>
            <person name="Gladieux P."/>
            <person name="Thoren M.H."/>
            <person name="Johannesson H."/>
        </authorList>
    </citation>
    <scope>NUCLEOTIDE SEQUENCE</scope>
    <source>
        <strain evidence="9">PSN243</strain>
    </source>
</reference>
<evidence type="ECO:0000256" key="8">
    <source>
        <dbReference type="ARBA" id="ARBA00081432"/>
    </source>
</evidence>
<evidence type="ECO:0000256" key="2">
    <source>
        <dbReference type="ARBA" id="ARBA00008014"/>
    </source>
</evidence>
<evidence type="ECO:0000256" key="5">
    <source>
        <dbReference type="ARBA" id="ARBA00022605"/>
    </source>
</evidence>
<evidence type="ECO:0000256" key="7">
    <source>
        <dbReference type="ARBA" id="ARBA00023239"/>
    </source>
</evidence>
<organism evidence="9 10">
    <name type="scientific">Podospora aff. communis PSN243</name>
    <dbReference type="NCBI Taxonomy" id="3040156"/>
    <lineage>
        <taxon>Eukaryota</taxon>
        <taxon>Fungi</taxon>
        <taxon>Dikarya</taxon>
        <taxon>Ascomycota</taxon>
        <taxon>Pezizomycotina</taxon>
        <taxon>Sordariomycetes</taxon>
        <taxon>Sordariomycetidae</taxon>
        <taxon>Sordariales</taxon>
        <taxon>Podosporaceae</taxon>
        <taxon>Podospora</taxon>
    </lineage>
</organism>
<sequence length="424" mass="45116">MSTFGQYFRVTTSGESHCAAINVIVDGVIPGLELSEDDIQPQMTRRRPGQNALVTPRNEEDRVMIMSGTEFGVTLGTPICMMVRNKDQRPKDYGNSTMDRYPRPSHADWTYLEKYGVKASSGGGRSSARETIGRVAAGAIAEKYLRLAYGVEIVAFVTDVGHISLFPPTPEHPSASTNPAFLDLVNTIDRATVDKFLPVRCPDAAVSEKMVNLITEFKERNDSIGGVVTCVIRNVPSGLGEPCFDKLEAKLAHAMMSIPATKGFDIGSGFGGVQVPGSTHNDPFVPTAGEQLPPGVAESGAARNNLPRPKLTTKTNYSGGIQGGISNGAPIYFRIAFKAPATIGVDQVTATYDGDSEGVLAAKGRHDPCVVPRAVPIVEAMAALVVMDAVLAQQARHTAKSLLPPLKQTLNSQKPAGNGVTEAL</sequence>
<dbReference type="PROSITE" id="PS00789">
    <property type="entry name" value="CHORISMATE_SYNTHASE_3"/>
    <property type="match status" value="1"/>
</dbReference>
<dbReference type="Pfam" id="PF01264">
    <property type="entry name" value="Chorismate_synt"/>
    <property type="match status" value="1"/>
</dbReference>
<keyword evidence="7" id="KW-0456">Lyase</keyword>
<dbReference type="InterPro" id="IPR035904">
    <property type="entry name" value="Chorismate_synth_AroC_sf"/>
</dbReference>
<dbReference type="PROSITE" id="PS00788">
    <property type="entry name" value="CHORISMATE_SYNTHASE_2"/>
    <property type="match status" value="1"/>
</dbReference>
<evidence type="ECO:0000256" key="1">
    <source>
        <dbReference type="ARBA" id="ARBA00005044"/>
    </source>
</evidence>
<evidence type="ECO:0000313" key="10">
    <source>
        <dbReference type="Proteomes" id="UP001321760"/>
    </source>
</evidence>
<keyword evidence="5" id="KW-0028">Amino-acid biosynthesis</keyword>
<keyword evidence="10" id="KW-1185">Reference proteome</keyword>
<dbReference type="GO" id="GO:0009073">
    <property type="term" value="P:aromatic amino acid family biosynthetic process"/>
    <property type="evidence" value="ECO:0007669"/>
    <property type="project" value="UniProtKB-KW"/>
</dbReference>
<gene>
    <name evidence="9" type="ORF">QBC34DRAFT_309886</name>
</gene>
<dbReference type="GO" id="GO:0010181">
    <property type="term" value="F:FMN binding"/>
    <property type="evidence" value="ECO:0007669"/>
    <property type="project" value="TreeGrafter"/>
</dbReference>
<proteinExistence type="inferred from homology"/>
<comment type="subunit">
    <text evidence="3">Homotetramer.</text>
</comment>
<dbReference type="PANTHER" id="PTHR21085:SF0">
    <property type="entry name" value="CHORISMATE SYNTHASE"/>
    <property type="match status" value="1"/>
</dbReference>
<dbReference type="PIRSF" id="PIRSF001456">
    <property type="entry name" value="Chorismate_synth"/>
    <property type="match status" value="1"/>
</dbReference>
<name>A0AAV9G927_9PEZI</name>
<evidence type="ECO:0000256" key="6">
    <source>
        <dbReference type="ARBA" id="ARBA00023141"/>
    </source>
</evidence>
<evidence type="ECO:0000256" key="3">
    <source>
        <dbReference type="ARBA" id="ARBA00011881"/>
    </source>
</evidence>
<dbReference type="InterPro" id="IPR000453">
    <property type="entry name" value="Chorismate_synth"/>
</dbReference>
<dbReference type="SUPFAM" id="SSF103263">
    <property type="entry name" value="Chorismate synthase, AroC"/>
    <property type="match status" value="1"/>
</dbReference>
<dbReference type="CDD" id="cd07304">
    <property type="entry name" value="Chorismate_synthase"/>
    <property type="match status" value="1"/>
</dbReference>
<dbReference type="NCBIfam" id="TIGR00033">
    <property type="entry name" value="aroC"/>
    <property type="match status" value="1"/>
</dbReference>
<dbReference type="EC" id="4.2.3.5" evidence="4"/>
<dbReference type="GO" id="GO:0005829">
    <property type="term" value="C:cytosol"/>
    <property type="evidence" value="ECO:0007669"/>
    <property type="project" value="TreeGrafter"/>
</dbReference>
<dbReference type="AlphaFoldDB" id="A0AAV9G927"/>
<comment type="similarity">
    <text evidence="2">Belongs to the chorismate synthase family.</text>
</comment>
<keyword evidence="6" id="KW-0057">Aromatic amino acid biosynthesis</keyword>
<reference evidence="9" key="1">
    <citation type="journal article" date="2023" name="Mol. Phylogenet. Evol.">
        <title>Genome-scale phylogeny and comparative genomics of the fungal order Sordariales.</title>
        <authorList>
            <person name="Hensen N."/>
            <person name="Bonometti L."/>
            <person name="Westerberg I."/>
            <person name="Brannstrom I.O."/>
            <person name="Guillou S."/>
            <person name="Cros-Aarteil S."/>
            <person name="Calhoun S."/>
            <person name="Haridas S."/>
            <person name="Kuo A."/>
            <person name="Mondo S."/>
            <person name="Pangilinan J."/>
            <person name="Riley R."/>
            <person name="LaButti K."/>
            <person name="Andreopoulos B."/>
            <person name="Lipzen A."/>
            <person name="Chen C."/>
            <person name="Yan M."/>
            <person name="Daum C."/>
            <person name="Ng V."/>
            <person name="Clum A."/>
            <person name="Steindorff A."/>
            <person name="Ohm R.A."/>
            <person name="Martin F."/>
            <person name="Silar P."/>
            <person name="Natvig D.O."/>
            <person name="Lalanne C."/>
            <person name="Gautier V."/>
            <person name="Ament-Velasquez S.L."/>
            <person name="Kruys A."/>
            <person name="Hutchinson M.I."/>
            <person name="Powell A.J."/>
            <person name="Barry K."/>
            <person name="Miller A.N."/>
            <person name="Grigoriev I.V."/>
            <person name="Debuchy R."/>
            <person name="Gladieux P."/>
            <person name="Hiltunen Thoren M."/>
            <person name="Johannesson H."/>
        </authorList>
    </citation>
    <scope>NUCLEOTIDE SEQUENCE</scope>
    <source>
        <strain evidence="9">PSN243</strain>
    </source>
</reference>
<dbReference type="Proteomes" id="UP001321760">
    <property type="component" value="Unassembled WGS sequence"/>
</dbReference>
<dbReference type="GO" id="GO:0009423">
    <property type="term" value="P:chorismate biosynthetic process"/>
    <property type="evidence" value="ECO:0007669"/>
    <property type="project" value="TreeGrafter"/>
</dbReference>
<dbReference type="Gene3D" id="3.60.150.10">
    <property type="entry name" value="Chorismate synthase AroC"/>
    <property type="match status" value="1"/>
</dbReference>
<dbReference type="GO" id="GO:0004107">
    <property type="term" value="F:chorismate synthase activity"/>
    <property type="evidence" value="ECO:0007669"/>
    <property type="project" value="UniProtKB-EC"/>
</dbReference>
<dbReference type="GO" id="GO:0008652">
    <property type="term" value="P:amino acid biosynthetic process"/>
    <property type="evidence" value="ECO:0007669"/>
    <property type="project" value="UniProtKB-KW"/>
</dbReference>
<comment type="caution">
    <text evidence="9">The sequence shown here is derived from an EMBL/GenBank/DDBJ whole genome shotgun (WGS) entry which is preliminary data.</text>
</comment>
<dbReference type="FunFam" id="3.60.150.10:FF:000004">
    <property type="entry name" value="Chorismate synthase"/>
    <property type="match status" value="1"/>
</dbReference>